<dbReference type="SUPFAM" id="SSF56112">
    <property type="entry name" value="Protein kinase-like (PK-like)"/>
    <property type="match status" value="1"/>
</dbReference>
<dbReference type="Proteomes" id="UP000540506">
    <property type="component" value="Unassembled WGS sequence"/>
</dbReference>
<reference evidence="7 8" key="1">
    <citation type="submission" date="2020-08" db="EMBL/GenBank/DDBJ databases">
        <title>Sequencing the genomes of 1000 actinobacteria strains.</title>
        <authorList>
            <person name="Klenk H.-P."/>
        </authorList>
    </citation>
    <scope>NUCLEOTIDE SEQUENCE [LARGE SCALE GENOMIC DNA]</scope>
    <source>
        <strain evidence="7 8">DSM 41654</strain>
    </source>
</reference>
<dbReference type="PROSITE" id="PS50011">
    <property type="entry name" value="PROTEIN_KINASE_DOM"/>
    <property type="match status" value="1"/>
</dbReference>
<dbReference type="InterPro" id="IPR002372">
    <property type="entry name" value="PQQ_rpt_dom"/>
</dbReference>
<dbReference type="RefSeq" id="WP_184935881.1">
    <property type="nucleotide sequence ID" value="NZ_JACHJV010000001.1"/>
</dbReference>
<keyword evidence="8" id="KW-1185">Reference proteome</keyword>
<evidence type="ECO:0000313" key="8">
    <source>
        <dbReference type="Proteomes" id="UP000540506"/>
    </source>
</evidence>
<evidence type="ECO:0000256" key="5">
    <source>
        <dbReference type="PROSITE-ProRule" id="PRU10141"/>
    </source>
</evidence>
<comment type="caution">
    <text evidence="7">The sequence shown here is derived from an EMBL/GenBank/DDBJ whole genome shotgun (WGS) entry which is preliminary data.</text>
</comment>
<dbReference type="CDD" id="cd14014">
    <property type="entry name" value="STKc_PknB_like"/>
    <property type="match status" value="1"/>
</dbReference>
<dbReference type="SUPFAM" id="SSF50998">
    <property type="entry name" value="Quinoprotein alcohol dehydrogenase-like"/>
    <property type="match status" value="2"/>
</dbReference>
<accession>A0A7W7R1S0</accession>
<dbReference type="Gene3D" id="2.130.10.10">
    <property type="entry name" value="YVTN repeat-like/Quinoprotein amine dehydrogenase"/>
    <property type="match status" value="1"/>
</dbReference>
<dbReference type="GO" id="GO:0004674">
    <property type="term" value="F:protein serine/threonine kinase activity"/>
    <property type="evidence" value="ECO:0007669"/>
    <property type="project" value="TreeGrafter"/>
</dbReference>
<organism evidence="7 8">
    <name type="scientific">Kitasatospora kifunensis</name>
    <name type="common">Streptomyces kifunensis</name>
    <dbReference type="NCBI Taxonomy" id="58351"/>
    <lineage>
        <taxon>Bacteria</taxon>
        <taxon>Bacillati</taxon>
        <taxon>Actinomycetota</taxon>
        <taxon>Actinomycetes</taxon>
        <taxon>Kitasatosporales</taxon>
        <taxon>Streptomycetaceae</taxon>
        <taxon>Kitasatospora</taxon>
    </lineage>
</organism>
<dbReference type="AlphaFoldDB" id="A0A7W7R1S0"/>
<keyword evidence="2 5" id="KW-0547">Nucleotide-binding</keyword>
<sequence length="763" mass="80111">MGPQPLGPQDPQVIGPYELLARLGSGGMGRVYLARPSGGEGPAVAVKVVDADYARGRDYRPRFRAEVTAAGAVSSPYVAALVAADAEAEPPWLAVEFVRGVALRELVEQCGALPETAARRLGAGLAEALAAIHTAGLAHRDLTPANVLLTSDGPRVIDFGIARAAGAPQLTRTGAVIGTPGYLAPEAAAGFRAGPAGDLYALGAVLYYAATGHGPHLGPPHRSRPGTFGGRLHRLSGHGGPDLRAVPAGLRPVLRDLLSRDPLDRPLARAVRRRLLPEEPGAQEALDYLPTWLPAAMRTVLASQLRAAEGYLQPPERARSGLGRAFSQFGGALTGAARAADPARPAPPVLPAPTPAPTPATLSRRGLLLTGAAVTVAAGALGWAALSRPARPSLPSPPPQLPWLWVHSTDITADKEPQFATSTEDGMLLYSSDDQLIAVRGTSGVTAWSFRLPDTQFSDPVVTGPLTLALAGDTVYCFNTADGSQNWTQGQLSTSLGPVVPQTLIMANDYAVYGGGPVQPAAGPPTRYAWFALSLGNHSVKWVIDEEIIATSMIFASDSAYRGQTQTGALVFASDRSGYVVVRDPLHGVELWHFPATSAADPATSPVKRTSWIVPDIDQFYLPIGQDELTLQALAAVDGSELWQAPLPLGAAGPWAPPAPYRGLVLTTCGPSLLYAYDASNGTQRWSCALPGPPAAAPSLVVNDSLFVPGVSGHLYRVDLRRRRVDGVFAPDSRFGIGWRLSTDKALLYARLGRSFYALAVPS</sequence>
<name>A0A7W7R1S0_KITKI</name>
<keyword evidence="4 5" id="KW-0067">ATP-binding</keyword>
<feature type="domain" description="Protein kinase" evidence="6">
    <location>
        <begin position="17"/>
        <end position="286"/>
    </location>
</feature>
<dbReference type="Gene3D" id="2.40.128.630">
    <property type="match status" value="1"/>
</dbReference>
<dbReference type="PANTHER" id="PTHR43289:SF34">
    <property type="entry name" value="SERINE_THREONINE-PROTEIN KINASE YBDM-RELATED"/>
    <property type="match status" value="1"/>
</dbReference>
<dbReference type="InterPro" id="IPR011047">
    <property type="entry name" value="Quinoprotein_ADH-like_sf"/>
</dbReference>
<evidence type="ECO:0000256" key="2">
    <source>
        <dbReference type="ARBA" id="ARBA00022741"/>
    </source>
</evidence>
<dbReference type="SMART" id="SM00564">
    <property type="entry name" value="PQQ"/>
    <property type="match status" value="4"/>
</dbReference>
<keyword evidence="1" id="KW-0808">Transferase</keyword>
<dbReference type="PROSITE" id="PS00107">
    <property type="entry name" value="PROTEIN_KINASE_ATP"/>
    <property type="match status" value="1"/>
</dbReference>
<proteinExistence type="predicted"/>
<keyword evidence="3" id="KW-0418">Kinase</keyword>
<dbReference type="InterPro" id="IPR011009">
    <property type="entry name" value="Kinase-like_dom_sf"/>
</dbReference>
<dbReference type="InterPro" id="IPR015943">
    <property type="entry name" value="WD40/YVTN_repeat-like_dom_sf"/>
</dbReference>
<evidence type="ECO:0000313" key="7">
    <source>
        <dbReference type="EMBL" id="MBB4923841.1"/>
    </source>
</evidence>
<dbReference type="InterPro" id="IPR018391">
    <property type="entry name" value="PQQ_b-propeller_rpt"/>
</dbReference>
<dbReference type="InterPro" id="IPR017441">
    <property type="entry name" value="Protein_kinase_ATP_BS"/>
</dbReference>
<evidence type="ECO:0000256" key="4">
    <source>
        <dbReference type="ARBA" id="ARBA00022840"/>
    </source>
</evidence>
<dbReference type="PANTHER" id="PTHR43289">
    <property type="entry name" value="MITOGEN-ACTIVATED PROTEIN KINASE KINASE KINASE 20-RELATED"/>
    <property type="match status" value="1"/>
</dbReference>
<feature type="binding site" evidence="5">
    <location>
        <position position="47"/>
    </location>
    <ligand>
        <name>ATP</name>
        <dbReference type="ChEBI" id="CHEBI:30616"/>
    </ligand>
</feature>
<dbReference type="Pfam" id="PF13360">
    <property type="entry name" value="PQQ_2"/>
    <property type="match status" value="2"/>
</dbReference>
<dbReference type="Gene3D" id="3.30.200.20">
    <property type="entry name" value="Phosphorylase Kinase, domain 1"/>
    <property type="match status" value="1"/>
</dbReference>
<evidence type="ECO:0000256" key="1">
    <source>
        <dbReference type="ARBA" id="ARBA00022679"/>
    </source>
</evidence>
<dbReference type="Gene3D" id="1.10.510.10">
    <property type="entry name" value="Transferase(Phosphotransferase) domain 1"/>
    <property type="match status" value="1"/>
</dbReference>
<dbReference type="Pfam" id="PF00069">
    <property type="entry name" value="Pkinase"/>
    <property type="match status" value="1"/>
</dbReference>
<gene>
    <name evidence="7" type="ORF">FHR34_002834</name>
</gene>
<protein>
    <submittedName>
        <fullName evidence="7">Outer membrane protein assembly factor BamB</fullName>
    </submittedName>
</protein>
<dbReference type="InterPro" id="IPR000719">
    <property type="entry name" value="Prot_kinase_dom"/>
</dbReference>
<dbReference type="GO" id="GO:0005524">
    <property type="term" value="F:ATP binding"/>
    <property type="evidence" value="ECO:0007669"/>
    <property type="project" value="UniProtKB-UniRule"/>
</dbReference>
<evidence type="ECO:0000259" key="6">
    <source>
        <dbReference type="PROSITE" id="PS50011"/>
    </source>
</evidence>
<evidence type="ECO:0000256" key="3">
    <source>
        <dbReference type="ARBA" id="ARBA00022777"/>
    </source>
</evidence>
<dbReference type="EMBL" id="JACHJV010000001">
    <property type="protein sequence ID" value="MBB4923841.1"/>
    <property type="molecule type" value="Genomic_DNA"/>
</dbReference>